<dbReference type="EMBL" id="REGN01002004">
    <property type="protein sequence ID" value="RNA31013.1"/>
    <property type="molecule type" value="Genomic_DNA"/>
</dbReference>
<proteinExistence type="predicted"/>
<evidence type="ECO:0000313" key="2">
    <source>
        <dbReference type="Proteomes" id="UP000276133"/>
    </source>
</evidence>
<organism evidence="1 2">
    <name type="scientific">Brachionus plicatilis</name>
    <name type="common">Marine rotifer</name>
    <name type="synonym">Brachionus muelleri</name>
    <dbReference type="NCBI Taxonomy" id="10195"/>
    <lineage>
        <taxon>Eukaryota</taxon>
        <taxon>Metazoa</taxon>
        <taxon>Spiralia</taxon>
        <taxon>Gnathifera</taxon>
        <taxon>Rotifera</taxon>
        <taxon>Eurotatoria</taxon>
        <taxon>Monogononta</taxon>
        <taxon>Pseudotrocha</taxon>
        <taxon>Ploima</taxon>
        <taxon>Brachionidae</taxon>
        <taxon>Brachionus</taxon>
    </lineage>
</organism>
<keyword evidence="2" id="KW-1185">Reference proteome</keyword>
<dbReference type="Proteomes" id="UP000276133">
    <property type="component" value="Unassembled WGS sequence"/>
</dbReference>
<reference evidence="1 2" key="1">
    <citation type="journal article" date="2018" name="Sci. Rep.">
        <title>Genomic signatures of local adaptation to the degree of environmental predictability in rotifers.</title>
        <authorList>
            <person name="Franch-Gras L."/>
            <person name="Hahn C."/>
            <person name="Garcia-Roger E.M."/>
            <person name="Carmona M.J."/>
            <person name="Serra M."/>
            <person name="Gomez A."/>
        </authorList>
    </citation>
    <scope>NUCLEOTIDE SEQUENCE [LARGE SCALE GENOMIC DNA]</scope>
    <source>
        <strain evidence="1">HYR1</strain>
    </source>
</reference>
<accession>A0A3M7S5D2</accession>
<sequence length="81" mass="9621">MMNNLYQESVFLKKFKIRKKYPSFRYPKSGSTSLDPSKNLSNLDNDLFEFYSKINIYIFEHLNLDLNSVIFIIFLLEVLSS</sequence>
<dbReference type="AlphaFoldDB" id="A0A3M7S5D2"/>
<evidence type="ECO:0000313" key="1">
    <source>
        <dbReference type="EMBL" id="RNA31013.1"/>
    </source>
</evidence>
<name>A0A3M7S5D2_BRAPC</name>
<comment type="caution">
    <text evidence="1">The sequence shown here is derived from an EMBL/GenBank/DDBJ whole genome shotgun (WGS) entry which is preliminary data.</text>
</comment>
<gene>
    <name evidence="1" type="ORF">BpHYR1_036125</name>
</gene>
<protein>
    <submittedName>
        <fullName evidence="1">Uncharacterized protein</fullName>
    </submittedName>
</protein>